<keyword evidence="4 5" id="KW-0413">Isomerase</keyword>
<protein>
    <recommendedName>
        <fullName evidence="6">Peptidyl-prolyl cis-trans isomerase</fullName>
        <ecNumber evidence="6">5.2.1.8</ecNumber>
    </recommendedName>
</protein>
<dbReference type="EC" id="5.2.1.8" evidence="6"/>
<comment type="catalytic activity">
    <reaction evidence="1 5 6">
        <text>[protein]-peptidylproline (omega=180) = [protein]-peptidylproline (omega=0)</text>
        <dbReference type="Rhea" id="RHEA:16237"/>
        <dbReference type="Rhea" id="RHEA-COMP:10747"/>
        <dbReference type="Rhea" id="RHEA-COMP:10748"/>
        <dbReference type="ChEBI" id="CHEBI:83833"/>
        <dbReference type="ChEBI" id="CHEBI:83834"/>
        <dbReference type="EC" id="5.2.1.8"/>
    </reaction>
</comment>
<dbReference type="PANTHER" id="PTHR43811">
    <property type="entry name" value="FKBP-TYPE PEPTIDYL-PROLYL CIS-TRANS ISOMERASE FKPA"/>
    <property type="match status" value="1"/>
</dbReference>
<dbReference type="FunFam" id="3.10.50.40:FF:000006">
    <property type="entry name" value="Peptidyl-prolyl cis-trans isomerase"/>
    <property type="match status" value="1"/>
</dbReference>
<dbReference type="PANTHER" id="PTHR43811:SF19">
    <property type="entry name" value="39 KDA FK506-BINDING NUCLEAR PROTEIN"/>
    <property type="match status" value="1"/>
</dbReference>
<comment type="similarity">
    <text evidence="2 6">Belongs to the FKBP-type PPIase family.</text>
</comment>
<dbReference type="Gene3D" id="3.10.50.40">
    <property type="match status" value="1"/>
</dbReference>
<feature type="domain" description="PPIase FKBP-type" evidence="7">
    <location>
        <begin position="90"/>
        <end position="178"/>
    </location>
</feature>
<name>A0A955RHC9_9BACT</name>
<reference evidence="8" key="2">
    <citation type="journal article" date="2021" name="Microbiome">
        <title>Successional dynamics and alternative stable states in a saline activated sludge microbial community over 9 years.</title>
        <authorList>
            <person name="Wang Y."/>
            <person name="Ye J."/>
            <person name="Ju F."/>
            <person name="Liu L."/>
            <person name="Boyd J.A."/>
            <person name="Deng Y."/>
            <person name="Parks D.H."/>
            <person name="Jiang X."/>
            <person name="Yin X."/>
            <person name="Woodcroft B.J."/>
            <person name="Tyson G.W."/>
            <person name="Hugenholtz P."/>
            <person name="Polz M.F."/>
            <person name="Zhang T."/>
        </authorList>
    </citation>
    <scope>NUCLEOTIDE SEQUENCE</scope>
    <source>
        <strain evidence="8">HKST-UBA13</strain>
    </source>
</reference>
<reference evidence="8" key="1">
    <citation type="submission" date="2020-04" db="EMBL/GenBank/DDBJ databases">
        <authorList>
            <person name="Zhang T."/>
        </authorList>
    </citation>
    <scope>NUCLEOTIDE SEQUENCE</scope>
    <source>
        <strain evidence="8">HKST-UBA13</strain>
    </source>
</reference>
<evidence type="ECO:0000256" key="2">
    <source>
        <dbReference type="ARBA" id="ARBA00006577"/>
    </source>
</evidence>
<dbReference type="AlphaFoldDB" id="A0A955RHC9"/>
<keyword evidence="3 5" id="KW-0697">Rotamase</keyword>
<evidence type="ECO:0000256" key="3">
    <source>
        <dbReference type="ARBA" id="ARBA00023110"/>
    </source>
</evidence>
<evidence type="ECO:0000313" key="8">
    <source>
        <dbReference type="EMBL" id="MCA9381375.1"/>
    </source>
</evidence>
<evidence type="ECO:0000256" key="5">
    <source>
        <dbReference type="PROSITE-ProRule" id="PRU00277"/>
    </source>
</evidence>
<dbReference type="InterPro" id="IPR046357">
    <property type="entry name" value="PPIase_dom_sf"/>
</dbReference>
<dbReference type="Pfam" id="PF00254">
    <property type="entry name" value="FKBP_C"/>
    <property type="match status" value="1"/>
</dbReference>
<gene>
    <name evidence="8" type="ORF">KC678_03860</name>
</gene>
<dbReference type="InterPro" id="IPR001179">
    <property type="entry name" value="PPIase_FKBP_dom"/>
</dbReference>
<dbReference type="Proteomes" id="UP000775877">
    <property type="component" value="Unassembled WGS sequence"/>
</dbReference>
<dbReference type="PROSITE" id="PS50059">
    <property type="entry name" value="FKBP_PPIASE"/>
    <property type="match status" value="1"/>
</dbReference>
<sequence>MRSVKILVFLIPVLGLAAFLILSSNSVDNKNYTPYESTGDISPDNGNESAAFESRLVNEGDFAKETRDSIAEIETETLLEGVGEKVVQKGDTVVANYRGWLASTGEEFDSSFKNGSSDGVQFSLNGVIEGWQQGVPGMKIGEIRRIFIPSELGYGDQDTGAIPANSDLIFDVELVKIVN</sequence>
<evidence type="ECO:0000256" key="6">
    <source>
        <dbReference type="RuleBase" id="RU003915"/>
    </source>
</evidence>
<dbReference type="GO" id="GO:0003755">
    <property type="term" value="F:peptidyl-prolyl cis-trans isomerase activity"/>
    <property type="evidence" value="ECO:0007669"/>
    <property type="project" value="UniProtKB-UniRule"/>
</dbReference>
<evidence type="ECO:0000256" key="1">
    <source>
        <dbReference type="ARBA" id="ARBA00000971"/>
    </source>
</evidence>
<proteinExistence type="inferred from homology"/>
<evidence type="ECO:0000313" key="9">
    <source>
        <dbReference type="Proteomes" id="UP000775877"/>
    </source>
</evidence>
<comment type="caution">
    <text evidence="8">The sequence shown here is derived from an EMBL/GenBank/DDBJ whole genome shotgun (WGS) entry which is preliminary data.</text>
</comment>
<organism evidence="8 9">
    <name type="scientific">Candidatus Dojkabacteria bacterium</name>
    <dbReference type="NCBI Taxonomy" id="2099670"/>
    <lineage>
        <taxon>Bacteria</taxon>
        <taxon>Candidatus Dojkabacteria</taxon>
    </lineage>
</organism>
<evidence type="ECO:0000259" key="7">
    <source>
        <dbReference type="PROSITE" id="PS50059"/>
    </source>
</evidence>
<dbReference type="SUPFAM" id="SSF54534">
    <property type="entry name" value="FKBP-like"/>
    <property type="match status" value="1"/>
</dbReference>
<dbReference type="EMBL" id="JAGQLJ010000089">
    <property type="protein sequence ID" value="MCA9381375.1"/>
    <property type="molecule type" value="Genomic_DNA"/>
</dbReference>
<accession>A0A955RHC9</accession>
<evidence type="ECO:0000256" key="4">
    <source>
        <dbReference type="ARBA" id="ARBA00023235"/>
    </source>
</evidence>